<keyword evidence="2" id="KW-0812">Transmembrane</keyword>
<feature type="region of interest" description="Disordered" evidence="1">
    <location>
        <begin position="1"/>
        <end position="78"/>
    </location>
</feature>
<feature type="compositionally biased region" description="Basic and acidic residues" evidence="1">
    <location>
        <begin position="55"/>
        <end position="77"/>
    </location>
</feature>
<feature type="compositionally biased region" description="Low complexity" evidence="1">
    <location>
        <begin position="1"/>
        <end position="13"/>
    </location>
</feature>
<name>A0ABY7DPL1_MYAAR</name>
<sequence length="304" mass="34184">MLKLGTSSTGTTGQDVKTPGQQNGKSGFKREGSRSSIRSTRSAKSSTSNASHIMRKLEEHQLRTSTDEWQKEQEYSVRRKRRKAIQKKMMAKQKLQLVRPVLTVIGIVFMLVIMATESNILKKMKDEGEFEIDMNRSLVHPDFRAERRKSVRQLRMLNQNSTSSSTGRWYDTQTSIEEEDDFLCDSVASASSFFTPTLQGKTTDFSNRWAKCMTVTFNIDNETNVLNSSGDTNAASAPGAAVANERRESVFTRELHHAPNVNVTEFDVSKADVLQQVDTHDLIVSMIPSDARVNDITTPEIKPD</sequence>
<dbReference type="EMBL" id="CP111013">
    <property type="protein sequence ID" value="WAQ96935.1"/>
    <property type="molecule type" value="Genomic_DNA"/>
</dbReference>
<organism evidence="3 4">
    <name type="scientific">Mya arenaria</name>
    <name type="common">Soft-shell clam</name>
    <dbReference type="NCBI Taxonomy" id="6604"/>
    <lineage>
        <taxon>Eukaryota</taxon>
        <taxon>Metazoa</taxon>
        <taxon>Spiralia</taxon>
        <taxon>Lophotrochozoa</taxon>
        <taxon>Mollusca</taxon>
        <taxon>Bivalvia</taxon>
        <taxon>Autobranchia</taxon>
        <taxon>Heteroconchia</taxon>
        <taxon>Euheterodonta</taxon>
        <taxon>Imparidentia</taxon>
        <taxon>Neoheterodontei</taxon>
        <taxon>Myida</taxon>
        <taxon>Myoidea</taxon>
        <taxon>Myidae</taxon>
        <taxon>Mya</taxon>
    </lineage>
</organism>
<feature type="compositionally biased region" description="Low complexity" evidence="1">
    <location>
        <begin position="34"/>
        <end position="51"/>
    </location>
</feature>
<keyword evidence="2" id="KW-1133">Transmembrane helix</keyword>
<evidence type="ECO:0000256" key="2">
    <source>
        <dbReference type="SAM" id="Phobius"/>
    </source>
</evidence>
<keyword evidence="4" id="KW-1185">Reference proteome</keyword>
<keyword evidence="2" id="KW-0472">Membrane</keyword>
<evidence type="ECO:0000313" key="4">
    <source>
        <dbReference type="Proteomes" id="UP001164746"/>
    </source>
</evidence>
<evidence type="ECO:0000256" key="1">
    <source>
        <dbReference type="SAM" id="MobiDB-lite"/>
    </source>
</evidence>
<accession>A0ABY7DPL1</accession>
<evidence type="ECO:0000313" key="3">
    <source>
        <dbReference type="EMBL" id="WAQ96935.1"/>
    </source>
</evidence>
<feature type="transmembrane region" description="Helical" evidence="2">
    <location>
        <begin position="97"/>
        <end position="115"/>
    </location>
</feature>
<reference evidence="3" key="1">
    <citation type="submission" date="2022-11" db="EMBL/GenBank/DDBJ databases">
        <title>Centuries of genome instability and evolution in soft-shell clam transmissible cancer (bioRxiv).</title>
        <authorList>
            <person name="Hart S.F.M."/>
            <person name="Yonemitsu M.A."/>
            <person name="Giersch R.M."/>
            <person name="Beal B.F."/>
            <person name="Arriagada G."/>
            <person name="Davis B.W."/>
            <person name="Ostrander E.A."/>
            <person name="Goff S.P."/>
            <person name="Metzger M.J."/>
        </authorList>
    </citation>
    <scope>NUCLEOTIDE SEQUENCE</scope>
    <source>
        <strain evidence="3">MELC-2E11</strain>
        <tissue evidence="3">Siphon/mantle</tissue>
    </source>
</reference>
<proteinExistence type="predicted"/>
<protein>
    <submittedName>
        <fullName evidence="3">Uncharacterized protein</fullName>
    </submittedName>
</protein>
<dbReference type="Proteomes" id="UP001164746">
    <property type="component" value="Chromosome 2"/>
</dbReference>
<gene>
    <name evidence="3" type="ORF">MAR_029625</name>
</gene>